<keyword evidence="3" id="KW-1185">Reference proteome</keyword>
<evidence type="ECO:0000313" key="2">
    <source>
        <dbReference type="EMBL" id="KEI43516.1"/>
    </source>
</evidence>
<dbReference type="Proteomes" id="UP000031419">
    <property type="component" value="Unassembled WGS sequence"/>
</dbReference>
<comment type="caution">
    <text evidence="2">The sequence shown here is derived from an EMBL/GenBank/DDBJ whole genome shotgun (WGS) entry which is preliminary data.</text>
</comment>
<feature type="domain" description="Macro" evidence="1">
    <location>
        <begin position="46"/>
        <end position="217"/>
    </location>
</feature>
<organism evidence="2 3">
    <name type="scientific">Saccharopolyspora rectivirgula</name>
    <dbReference type="NCBI Taxonomy" id="28042"/>
    <lineage>
        <taxon>Bacteria</taxon>
        <taxon>Bacillati</taxon>
        <taxon>Actinomycetota</taxon>
        <taxon>Actinomycetes</taxon>
        <taxon>Pseudonocardiales</taxon>
        <taxon>Pseudonocardiaceae</taxon>
        <taxon>Saccharopolyspora</taxon>
    </lineage>
</organism>
<evidence type="ECO:0000313" key="3">
    <source>
        <dbReference type="Proteomes" id="UP000031419"/>
    </source>
</evidence>
<dbReference type="InterPro" id="IPR043472">
    <property type="entry name" value="Macro_dom-like"/>
</dbReference>
<dbReference type="EMBL" id="JNVU01000037">
    <property type="protein sequence ID" value="KEI43516.1"/>
    <property type="molecule type" value="Genomic_DNA"/>
</dbReference>
<dbReference type="AlphaFoldDB" id="A0A073AVZ0"/>
<accession>A0A073AVZ0</accession>
<name>A0A073AVZ0_9PSEU</name>
<proteinExistence type="predicted"/>
<dbReference type="InterPro" id="IPR002589">
    <property type="entry name" value="Macro_dom"/>
</dbReference>
<evidence type="ECO:0000259" key="1">
    <source>
        <dbReference type="PROSITE" id="PS51154"/>
    </source>
</evidence>
<sequence>MCDLPNATQWRIPAMLWNVTADSESATEGEEPELHLVLCARDESLAAAWREIADPRPGLAVHQGSVLDLQVDAVVSPANSYGWMRGGIDALYARAFPDVEQYVRSAVLAYHGGELPVGEALLVPTGVPCPIWLISAPTMREPGEQLPEDTVHPYLAARAVFRLWSSGVMENGAPVRQVVRSIAMPGLGTGVGGVSPALCAHQVAAAWDEVFTRVDQV</sequence>
<reference evidence="2 3" key="1">
    <citation type="submission" date="2014-06" db="EMBL/GenBank/DDBJ databases">
        <title>Saccharopolyspora rectivirgula DSM-43113 Genome sequencing.</title>
        <authorList>
            <person name="Barrera C."/>
            <person name="Millon L."/>
            <person name="Rognon B."/>
            <person name="Zaugg C."/>
            <person name="Monod M."/>
        </authorList>
    </citation>
    <scope>NUCLEOTIDE SEQUENCE [LARGE SCALE GENOMIC DNA]</scope>
    <source>
        <strain evidence="2 3">DSM 43113</strain>
    </source>
</reference>
<dbReference type="OrthoDB" id="1336276at2"/>
<dbReference type="Pfam" id="PF01661">
    <property type="entry name" value="Macro"/>
    <property type="match status" value="1"/>
</dbReference>
<gene>
    <name evidence="2" type="ORF">GU90_14285</name>
</gene>
<dbReference type="eggNOG" id="COG2110">
    <property type="taxonomic scope" value="Bacteria"/>
</dbReference>
<dbReference type="SUPFAM" id="SSF52949">
    <property type="entry name" value="Macro domain-like"/>
    <property type="match status" value="1"/>
</dbReference>
<dbReference type="Gene3D" id="3.40.220.10">
    <property type="entry name" value="Leucine Aminopeptidase, subunit E, domain 1"/>
    <property type="match status" value="1"/>
</dbReference>
<dbReference type="SMART" id="SM00506">
    <property type="entry name" value="A1pp"/>
    <property type="match status" value="1"/>
</dbReference>
<protein>
    <submittedName>
        <fullName evidence="2">Tail protein</fullName>
    </submittedName>
</protein>
<dbReference type="STRING" id="28042.GU90_14285"/>
<dbReference type="PROSITE" id="PS51154">
    <property type="entry name" value="MACRO"/>
    <property type="match status" value="1"/>
</dbReference>